<evidence type="ECO:0000313" key="2">
    <source>
        <dbReference type="EMBL" id="MFC4377662.1"/>
    </source>
</evidence>
<keyword evidence="3" id="KW-1185">Reference proteome</keyword>
<comment type="caution">
    <text evidence="2">The sequence shown here is derived from an EMBL/GenBank/DDBJ whole genome shotgun (WGS) entry which is preliminary data.</text>
</comment>
<evidence type="ECO:0000256" key="1">
    <source>
        <dbReference type="SAM" id="SignalP"/>
    </source>
</evidence>
<feature type="signal peptide" evidence="1">
    <location>
        <begin position="1"/>
        <end position="21"/>
    </location>
</feature>
<dbReference type="EMBL" id="JBHSDL010000038">
    <property type="protein sequence ID" value="MFC4377662.1"/>
    <property type="molecule type" value="Genomic_DNA"/>
</dbReference>
<organism evidence="2 3">
    <name type="scientific">Nocardia halotolerans</name>
    <dbReference type="NCBI Taxonomy" id="1755878"/>
    <lineage>
        <taxon>Bacteria</taxon>
        <taxon>Bacillati</taxon>
        <taxon>Actinomycetota</taxon>
        <taxon>Actinomycetes</taxon>
        <taxon>Mycobacteriales</taxon>
        <taxon>Nocardiaceae</taxon>
        <taxon>Nocardia</taxon>
    </lineage>
</organism>
<accession>A0ABV8VPR5</accession>
<keyword evidence="1" id="KW-0732">Signal</keyword>
<gene>
    <name evidence="2" type="ORF">ACFO5K_26635</name>
</gene>
<name>A0ABV8VPR5_9NOCA</name>
<protein>
    <recommendedName>
        <fullName evidence="4">DUF732 domain-containing protein</fullName>
    </recommendedName>
</protein>
<reference evidence="3" key="1">
    <citation type="journal article" date="2019" name="Int. J. Syst. Evol. Microbiol.">
        <title>The Global Catalogue of Microorganisms (GCM) 10K type strain sequencing project: providing services to taxonomists for standard genome sequencing and annotation.</title>
        <authorList>
            <consortium name="The Broad Institute Genomics Platform"/>
            <consortium name="The Broad Institute Genome Sequencing Center for Infectious Disease"/>
            <person name="Wu L."/>
            <person name="Ma J."/>
        </authorList>
    </citation>
    <scope>NUCLEOTIDE SEQUENCE [LARGE SCALE GENOMIC DNA]</scope>
    <source>
        <strain evidence="3">IBRC-M 10490</strain>
    </source>
</reference>
<evidence type="ECO:0000313" key="3">
    <source>
        <dbReference type="Proteomes" id="UP001595844"/>
    </source>
</evidence>
<dbReference type="Proteomes" id="UP001595844">
    <property type="component" value="Unassembled WGS sequence"/>
</dbReference>
<evidence type="ECO:0008006" key="4">
    <source>
        <dbReference type="Google" id="ProtNLM"/>
    </source>
</evidence>
<dbReference type="RefSeq" id="WP_378568557.1">
    <property type="nucleotide sequence ID" value="NZ_JBHSDL010000038.1"/>
</dbReference>
<sequence length="121" mass="13004">MMIRRICATTFLAAAVLGTCAATGNAAGPPEQDRFLEESRQSSPSLYWWTDERMLEIGYLSCDAFDNRGATVETLKGIIAIGAEENAEVELRVLAGTASEHLCAQYEVPVAHALAQIDNGA</sequence>
<proteinExistence type="predicted"/>
<feature type="chain" id="PRO_5045691889" description="DUF732 domain-containing protein" evidence="1">
    <location>
        <begin position="22"/>
        <end position="121"/>
    </location>
</feature>